<dbReference type="InterPro" id="IPR013249">
    <property type="entry name" value="RNA_pol_sigma70_r4_t2"/>
</dbReference>
<keyword evidence="3" id="KW-0731">Sigma factor</keyword>
<keyword evidence="2" id="KW-0805">Transcription regulation</keyword>
<dbReference type="SUPFAM" id="SSF88659">
    <property type="entry name" value="Sigma3 and sigma4 domains of RNA polymerase sigma factors"/>
    <property type="match status" value="1"/>
</dbReference>
<evidence type="ECO:0000313" key="7">
    <source>
        <dbReference type="EMBL" id="VFD36696.1"/>
    </source>
</evidence>
<dbReference type="Gene3D" id="1.10.10.10">
    <property type="entry name" value="Winged helix-like DNA-binding domain superfamily/Winged helix DNA-binding domain"/>
    <property type="match status" value="1"/>
</dbReference>
<protein>
    <submittedName>
        <fullName evidence="7">Sigma-70 family RNA polymerase sigma factor</fullName>
    </submittedName>
</protein>
<dbReference type="InterPro" id="IPR014284">
    <property type="entry name" value="RNA_pol_sigma-70_dom"/>
</dbReference>
<dbReference type="PANTHER" id="PTHR43133:SF60">
    <property type="entry name" value="RNA POLYMERASE SIGMA FACTOR SIGV"/>
    <property type="match status" value="1"/>
</dbReference>
<feature type="domain" description="RNA polymerase sigma-70 region 2" evidence="5">
    <location>
        <begin position="20"/>
        <end position="89"/>
    </location>
</feature>
<evidence type="ECO:0000259" key="6">
    <source>
        <dbReference type="Pfam" id="PF08281"/>
    </source>
</evidence>
<proteinExistence type="inferred from homology"/>
<dbReference type="InterPro" id="IPR007627">
    <property type="entry name" value="RNA_pol_sigma70_r2"/>
</dbReference>
<evidence type="ECO:0000313" key="8">
    <source>
        <dbReference type="Proteomes" id="UP000411588"/>
    </source>
</evidence>
<dbReference type="PANTHER" id="PTHR43133">
    <property type="entry name" value="RNA POLYMERASE ECF-TYPE SIGMA FACTO"/>
    <property type="match status" value="1"/>
</dbReference>
<dbReference type="InterPro" id="IPR013325">
    <property type="entry name" value="RNA_pol_sigma_r2"/>
</dbReference>
<dbReference type="Proteomes" id="UP000411588">
    <property type="component" value="Unassembled WGS sequence"/>
</dbReference>
<dbReference type="AlphaFoldDB" id="A0AB74QJL1"/>
<accession>A0AB74QJL1</accession>
<dbReference type="GO" id="GO:0016987">
    <property type="term" value="F:sigma factor activity"/>
    <property type="evidence" value="ECO:0007669"/>
    <property type="project" value="UniProtKB-KW"/>
</dbReference>
<dbReference type="InterPro" id="IPR013324">
    <property type="entry name" value="RNA_pol_sigma_r3/r4-like"/>
</dbReference>
<dbReference type="Gene3D" id="1.10.1740.10">
    <property type="match status" value="1"/>
</dbReference>
<dbReference type="GO" id="GO:0003677">
    <property type="term" value="F:DNA binding"/>
    <property type="evidence" value="ECO:0007669"/>
    <property type="project" value="InterPro"/>
</dbReference>
<comment type="similarity">
    <text evidence="1">Belongs to the sigma-70 factor family. ECF subfamily.</text>
</comment>
<sequence>MILYLNLLESENDISKFELLYNTYKKTMFYIANEILKDECLAEDAVHESFLKIIKNLNKINDIKSYKTKAFVIIIVKNTSKDIYRKRKRENEKIKSLEKEFQSDKFHIDEYSIGYLEEAIMKLSEKHRDVLLLKLQHELNDKEISQILDIKPENVRKRLSRAREELKYIFIKDVGV</sequence>
<comment type="caution">
    <text evidence="7">The sequence shown here is derived from an EMBL/GenBank/DDBJ whole genome shotgun (WGS) entry which is preliminary data.</text>
</comment>
<dbReference type="GO" id="GO:0006352">
    <property type="term" value="P:DNA-templated transcription initiation"/>
    <property type="evidence" value="ECO:0007669"/>
    <property type="project" value="InterPro"/>
</dbReference>
<dbReference type="InterPro" id="IPR036388">
    <property type="entry name" value="WH-like_DNA-bd_sf"/>
</dbReference>
<dbReference type="NCBIfam" id="TIGR02937">
    <property type="entry name" value="sigma70-ECF"/>
    <property type="match status" value="1"/>
</dbReference>
<reference evidence="7 8" key="1">
    <citation type="submission" date="2019-02" db="EMBL/GenBank/DDBJ databases">
        <authorList>
            <consortium name="Pathogen Informatics"/>
        </authorList>
    </citation>
    <scope>NUCLEOTIDE SEQUENCE [LARGE SCALE GENOMIC DNA]</scope>
    <source>
        <strain evidence="8">clo34</strain>
    </source>
</reference>
<dbReference type="EMBL" id="CAADAN010000030">
    <property type="protein sequence ID" value="VFD36696.1"/>
    <property type="molecule type" value="Genomic_DNA"/>
</dbReference>
<dbReference type="RefSeq" id="WP_077701714.1">
    <property type="nucleotide sequence ID" value="NZ_BITU01000105.1"/>
</dbReference>
<dbReference type="Pfam" id="PF04542">
    <property type="entry name" value="Sigma70_r2"/>
    <property type="match status" value="1"/>
</dbReference>
<evidence type="ECO:0000256" key="3">
    <source>
        <dbReference type="ARBA" id="ARBA00023082"/>
    </source>
</evidence>
<dbReference type="InterPro" id="IPR039425">
    <property type="entry name" value="RNA_pol_sigma-70-like"/>
</dbReference>
<name>A0AB74QJL1_CLODI</name>
<feature type="domain" description="RNA polymerase sigma factor 70 region 4 type 2" evidence="6">
    <location>
        <begin position="115"/>
        <end position="166"/>
    </location>
</feature>
<organism evidence="7 8">
    <name type="scientific">Clostridioides difficile</name>
    <name type="common">Peptoclostridium difficile</name>
    <dbReference type="NCBI Taxonomy" id="1496"/>
    <lineage>
        <taxon>Bacteria</taxon>
        <taxon>Bacillati</taxon>
        <taxon>Bacillota</taxon>
        <taxon>Clostridia</taxon>
        <taxon>Peptostreptococcales</taxon>
        <taxon>Peptostreptococcaceae</taxon>
        <taxon>Clostridioides</taxon>
    </lineage>
</organism>
<dbReference type="SUPFAM" id="SSF88946">
    <property type="entry name" value="Sigma2 domain of RNA polymerase sigma factors"/>
    <property type="match status" value="1"/>
</dbReference>
<evidence type="ECO:0000259" key="5">
    <source>
        <dbReference type="Pfam" id="PF04542"/>
    </source>
</evidence>
<dbReference type="Pfam" id="PF08281">
    <property type="entry name" value="Sigma70_r4_2"/>
    <property type="match status" value="1"/>
</dbReference>
<gene>
    <name evidence="7" type="primary">sigM</name>
    <name evidence="7" type="ORF">SAMEA1402399_04115</name>
</gene>
<dbReference type="CDD" id="cd06171">
    <property type="entry name" value="Sigma70_r4"/>
    <property type="match status" value="1"/>
</dbReference>
<evidence type="ECO:0000256" key="4">
    <source>
        <dbReference type="ARBA" id="ARBA00023163"/>
    </source>
</evidence>
<keyword evidence="4" id="KW-0804">Transcription</keyword>
<evidence type="ECO:0000256" key="1">
    <source>
        <dbReference type="ARBA" id="ARBA00010641"/>
    </source>
</evidence>
<evidence type="ECO:0000256" key="2">
    <source>
        <dbReference type="ARBA" id="ARBA00023015"/>
    </source>
</evidence>